<dbReference type="InterPro" id="IPR043128">
    <property type="entry name" value="Rev_trsase/Diguanyl_cyclase"/>
</dbReference>
<dbReference type="PROSITE" id="PS50887">
    <property type="entry name" value="GGDEF"/>
    <property type="match status" value="1"/>
</dbReference>
<dbReference type="PANTHER" id="PTHR44757">
    <property type="entry name" value="DIGUANYLATE CYCLASE DGCP"/>
    <property type="match status" value="1"/>
</dbReference>
<dbReference type="InterPro" id="IPR003018">
    <property type="entry name" value="GAF"/>
</dbReference>
<dbReference type="Gene3D" id="3.20.20.450">
    <property type="entry name" value="EAL domain"/>
    <property type="match status" value="1"/>
</dbReference>
<dbReference type="Pfam" id="PF13185">
    <property type="entry name" value="GAF_2"/>
    <property type="match status" value="1"/>
</dbReference>
<dbReference type="Pfam" id="PF00990">
    <property type="entry name" value="GGDEF"/>
    <property type="match status" value="1"/>
</dbReference>
<dbReference type="InterPro" id="IPR052155">
    <property type="entry name" value="Biofilm_reg_signaling"/>
</dbReference>
<feature type="domain" description="PAC" evidence="2">
    <location>
        <begin position="295"/>
        <end position="350"/>
    </location>
</feature>
<dbReference type="InterPro" id="IPR000014">
    <property type="entry name" value="PAS"/>
</dbReference>
<accession>A0A8J7DB82</accession>
<dbReference type="SUPFAM" id="SSF141868">
    <property type="entry name" value="EAL domain-like"/>
    <property type="match status" value="1"/>
</dbReference>
<dbReference type="SUPFAM" id="SSF55781">
    <property type="entry name" value="GAF domain-like"/>
    <property type="match status" value="1"/>
</dbReference>
<dbReference type="NCBIfam" id="TIGR00229">
    <property type="entry name" value="sensory_box"/>
    <property type="match status" value="2"/>
</dbReference>
<reference evidence="5" key="1">
    <citation type="submission" date="2020-10" db="EMBL/GenBank/DDBJ databases">
        <authorList>
            <person name="Castelo-Branco R."/>
            <person name="Eusebio N."/>
            <person name="Adriana R."/>
            <person name="Vieira A."/>
            <person name="Brugerolle De Fraissinette N."/>
            <person name="Rezende De Castro R."/>
            <person name="Schneider M.P."/>
            <person name="Vasconcelos V."/>
            <person name="Leao P.N."/>
        </authorList>
    </citation>
    <scope>NUCLEOTIDE SEQUENCE</scope>
    <source>
        <strain evidence="5">LEGE 07310</strain>
    </source>
</reference>
<protein>
    <submittedName>
        <fullName evidence="5">EAL domain-containing protein</fullName>
    </submittedName>
</protein>
<keyword evidence="6" id="KW-1185">Reference proteome</keyword>
<dbReference type="InterPro" id="IPR029787">
    <property type="entry name" value="Nucleotide_cyclase"/>
</dbReference>
<evidence type="ECO:0000313" key="6">
    <source>
        <dbReference type="Proteomes" id="UP000636505"/>
    </source>
</evidence>
<dbReference type="InterPro" id="IPR001633">
    <property type="entry name" value="EAL_dom"/>
</dbReference>
<dbReference type="SMART" id="SM00065">
    <property type="entry name" value="GAF"/>
    <property type="match status" value="1"/>
</dbReference>
<evidence type="ECO:0000259" key="3">
    <source>
        <dbReference type="PROSITE" id="PS50883"/>
    </source>
</evidence>
<dbReference type="SUPFAM" id="SSF55785">
    <property type="entry name" value="PYP-like sensor domain (PAS domain)"/>
    <property type="match status" value="2"/>
</dbReference>
<dbReference type="Pfam" id="PF00989">
    <property type="entry name" value="PAS"/>
    <property type="match status" value="1"/>
</dbReference>
<dbReference type="SMART" id="SM00052">
    <property type="entry name" value="EAL"/>
    <property type="match status" value="1"/>
</dbReference>
<dbReference type="RefSeq" id="WP_193906054.1">
    <property type="nucleotide sequence ID" value="NZ_JADEXG010000016.1"/>
</dbReference>
<comment type="caution">
    <text evidence="5">The sequence shown here is derived from an EMBL/GenBank/DDBJ whole genome shotgun (WGS) entry which is preliminary data.</text>
</comment>
<dbReference type="SMART" id="SM00091">
    <property type="entry name" value="PAS"/>
    <property type="match status" value="2"/>
</dbReference>
<dbReference type="Proteomes" id="UP000636505">
    <property type="component" value="Unassembled WGS sequence"/>
</dbReference>
<dbReference type="InterPro" id="IPR013767">
    <property type="entry name" value="PAS_fold"/>
</dbReference>
<dbReference type="NCBIfam" id="TIGR00254">
    <property type="entry name" value="GGDEF"/>
    <property type="match status" value="1"/>
</dbReference>
<dbReference type="CDD" id="cd01948">
    <property type="entry name" value="EAL"/>
    <property type="match status" value="1"/>
</dbReference>
<dbReference type="FunFam" id="3.30.70.270:FF:000001">
    <property type="entry name" value="Diguanylate cyclase domain protein"/>
    <property type="match status" value="1"/>
</dbReference>
<sequence length="908" mass="100810">MSAWSRIANFLPRTAAGQQRGQQANPTADPAMSSLDWASCRSQAAQFQLLRTLVLRIGAAADLGTALGNVIEAVSQAQGWQYGEAWMPVQNQGILTLMTALSNLTGPASAHFDSAQFGERSQQLTLPLNVGIPGRVWASQQPEWQEDVSAVSESLSRRRQLAIDCGVRAALGVPLVDGDRTLAVLVFFSTAAMPEDRQAIETITAISPQLGQLIQQKQAQVSLRQSEERFEAFMNNSPTIAFMKDEAGRYVYANQTWKSQFLLEPKELLHKTDFELLPLEIAQQIYENDRTVLAQDHPQQLIESVPMPDSTMHDWLTVKFPFTDQQGQRFIGGVTFDITQRKQLEQALMREKELAQVTLRCIGEAVITTDAQGHIQYLNPVAEKLTGWSQVAAQKRRITDVLHILHETSRAPVANPVLRSLQTGQTAALDPETVLISRDHQELAIQDSTALIKAEDGEILGAVMVFYDASQTRHLSRRLSWQTSHDGLTGLINRQEFEARLEQAVLGAQHQRQNHTLCYLDLDNFKIVNDTCGRIAGDQLLQDVATLLLAQIRSSDILARLGGDEFGLLLRHCSPEQAAQIAQNLKSKLQAHRFTWLERTFAASVSIGMTAVTAEAENAASLLSDADAACFTAKQKGRDRIHLHCSQDSDLCQHRGEVRWAARIVEALEADQFCLYYQPIVAVTPAVAGGEHYEVLLRLRDPSGQIILPSEFIPAAERYHLMHRIDRWVIQTLFATQRDHYQSVWAASQTQPSSYLYAINLSGASINDEFMGFLTEQFTEHQIPPGLICFEITETAAISNLSQAVQLIDNLRALGCRFALDDFGSGMSSLAYLKTLPIDYLKIDGSFIRQIVDSPIDAAMVQAIQQIGQEMGIQTIAEFVENEAIFDKLKAIGIDYVQGYGMGHPQIL</sequence>
<dbReference type="PROSITE" id="PS50883">
    <property type="entry name" value="EAL"/>
    <property type="match status" value="1"/>
</dbReference>
<dbReference type="InterPro" id="IPR013656">
    <property type="entry name" value="PAS_4"/>
</dbReference>
<dbReference type="SUPFAM" id="SSF55073">
    <property type="entry name" value="Nucleotide cyclase"/>
    <property type="match status" value="1"/>
</dbReference>
<feature type="domain" description="PAS" evidence="1">
    <location>
        <begin position="351"/>
        <end position="424"/>
    </location>
</feature>
<dbReference type="CDD" id="cd00130">
    <property type="entry name" value="PAS"/>
    <property type="match status" value="2"/>
</dbReference>
<feature type="domain" description="GGDEF" evidence="4">
    <location>
        <begin position="513"/>
        <end position="646"/>
    </location>
</feature>
<dbReference type="PROSITE" id="PS50113">
    <property type="entry name" value="PAC"/>
    <property type="match status" value="1"/>
</dbReference>
<feature type="domain" description="EAL" evidence="3">
    <location>
        <begin position="657"/>
        <end position="908"/>
    </location>
</feature>
<evidence type="ECO:0000259" key="4">
    <source>
        <dbReference type="PROSITE" id="PS50887"/>
    </source>
</evidence>
<dbReference type="EMBL" id="JADEXG010000016">
    <property type="protein sequence ID" value="MBE9077362.1"/>
    <property type="molecule type" value="Genomic_DNA"/>
</dbReference>
<dbReference type="InterPro" id="IPR035919">
    <property type="entry name" value="EAL_sf"/>
</dbReference>
<evidence type="ECO:0000313" key="5">
    <source>
        <dbReference type="EMBL" id="MBE9077362.1"/>
    </source>
</evidence>
<gene>
    <name evidence="5" type="ORF">IQ241_08640</name>
</gene>
<dbReference type="Pfam" id="PF00563">
    <property type="entry name" value="EAL"/>
    <property type="match status" value="1"/>
</dbReference>
<evidence type="ECO:0000259" key="1">
    <source>
        <dbReference type="PROSITE" id="PS50112"/>
    </source>
</evidence>
<dbReference type="InterPro" id="IPR029016">
    <property type="entry name" value="GAF-like_dom_sf"/>
</dbReference>
<dbReference type="InterPro" id="IPR000160">
    <property type="entry name" value="GGDEF_dom"/>
</dbReference>
<dbReference type="AlphaFoldDB" id="A0A8J7DB82"/>
<dbReference type="PROSITE" id="PS50112">
    <property type="entry name" value="PAS"/>
    <property type="match status" value="2"/>
</dbReference>
<dbReference type="Gene3D" id="3.30.450.20">
    <property type="entry name" value="PAS domain"/>
    <property type="match status" value="2"/>
</dbReference>
<dbReference type="CDD" id="cd01949">
    <property type="entry name" value="GGDEF"/>
    <property type="match status" value="1"/>
</dbReference>
<dbReference type="Gene3D" id="3.30.70.270">
    <property type="match status" value="1"/>
</dbReference>
<dbReference type="InterPro" id="IPR000700">
    <property type="entry name" value="PAS-assoc_C"/>
</dbReference>
<organism evidence="5 6">
    <name type="scientific">Vasconcelosia minhoensis LEGE 07310</name>
    <dbReference type="NCBI Taxonomy" id="915328"/>
    <lineage>
        <taxon>Bacteria</taxon>
        <taxon>Bacillati</taxon>
        <taxon>Cyanobacteriota</taxon>
        <taxon>Cyanophyceae</taxon>
        <taxon>Nodosilineales</taxon>
        <taxon>Cymatolegaceae</taxon>
        <taxon>Vasconcelosia</taxon>
        <taxon>Vasconcelosia minhoensis</taxon>
    </lineage>
</organism>
<proteinExistence type="predicted"/>
<name>A0A8J7DB82_9CYAN</name>
<dbReference type="Pfam" id="PF08448">
    <property type="entry name" value="PAS_4"/>
    <property type="match status" value="1"/>
</dbReference>
<dbReference type="PANTHER" id="PTHR44757:SF4">
    <property type="entry name" value="DIGUANYLATE CYCLASE DGCE-RELATED"/>
    <property type="match status" value="1"/>
</dbReference>
<feature type="domain" description="PAS" evidence="1">
    <location>
        <begin position="226"/>
        <end position="296"/>
    </location>
</feature>
<dbReference type="InterPro" id="IPR035965">
    <property type="entry name" value="PAS-like_dom_sf"/>
</dbReference>
<dbReference type="SMART" id="SM00267">
    <property type="entry name" value="GGDEF"/>
    <property type="match status" value="1"/>
</dbReference>
<dbReference type="Gene3D" id="3.30.450.40">
    <property type="match status" value="1"/>
</dbReference>
<evidence type="ECO:0000259" key="2">
    <source>
        <dbReference type="PROSITE" id="PS50113"/>
    </source>
</evidence>
<dbReference type="GO" id="GO:0006355">
    <property type="term" value="P:regulation of DNA-templated transcription"/>
    <property type="evidence" value="ECO:0007669"/>
    <property type="project" value="InterPro"/>
</dbReference>